<organism evidence="6 7">
    <name type="scientific">Paenibacillus dendritiformis C454</name>
    <dbReference type="NCBI Taxonomy" id="1131935"/>
    <lineage>
        <taxon>Bacteria</taxon>
        <taxon>Bacillati</taxon>
        <taxon>Bacillota</taxon>
        <taxon>Bacilli</taxon>
        <taxon>Bacillales</taxon>
        <taxon>Paenibacillaceae</taxon>
        <taxon>Paenibacillus</taxon>
    </lineage>
</organism>
<keyword evidence="1" id="KW-0378">Hydrolase</keyword>
<keyword evidence="2" id="KW-0479">Metal-binding</keyword>
<keyword evidence="7" id="KW-1185">Reference proteome</keyword>
<keyword evidence="2" id="KW-0863">Zinc-finger</keyword>
<dbReference type="InterPro" id="IPR013663">
    <property type="entry name" value="Helicase_SWF/SNF/SWI_bac"/>
</dbReference>
<evidence type="ECO:0000259" key="3">
    <source>
        <dbReference type="PROSITE" id="PS50966"/>
    </source>
</evidence>
<dbReference type="PROSITE" id="PS51194">
    <property type="entry name" value="HELICASE_CTER"/>
    <property type="match status" value="1"/>
</dbReference>
<feature type="domain" description="Helicase ATP-binding" evidence="4">
    <location>
        <begin position="683"/>
        <end position="847"/>
    </location>
</feature>
<dbReference type="Pfam" id="PF08455">
    <property type="entry name" value="SNF2_assoc"/>
    <property type="match status" value="1"/>
</dbReference>
<dbReference type="SMART" id="SM00487">
    <property type="entry name" value="DEXDc"/>
    <property type="match status" value="1"/>
</dbReference>
<dbReference type="Gene3D" id="3.40.50.10810">
    <property type="entry name" value="Tandem AAA-ATPase domain"/>
    <property type="match status" value="1"/>
</dbReference>
<dbReference type="InterPro" id="IPR049730">
    <property type="entry name" value="SNF2/RAD54-like_C"/>
</dbReference>
<dbReference type="STRING" id="1131935.PDENDC454_00930"/>
<dbReference type="PANTHER" id="PTHR10799">
    <property type="entry name" value="SNF2/RAD54 HELICASE FAMILY"/>
    <property type="match status" value="1"/>
</dbReference>
<dbReference type="PATRIC" id="fig|1131935.3.peg.175"/>
<feature type="domain" description="SWIM-type" evidence="3">
    <location>
        <begin position="63"/>
        <end position="102"/>
    </location>
</feature>
<dbReference type="InterPro" id="IPR038718">
    <property type="entry name" value="SNF2-like_sf"/>
</dbReference>
<dbReference type="InterPro" id="IPR027417">
    <property type="entry name" value="P-loop_NTPase"/>
</dbReference>
<evidence type="ECO:0000259" key="5">
    <source>
        <dbReference type="PROSITE" id="PS51194"/>
    </source>
</evidence>
<dbReference type="Gene3D" id="3.40.50.300">
    <property type="entry name" value="P-loop containing nucleotide triphosphate hydrolases"/>
    <property type="match status" value="1"/>
</dbReference>
<dbReference type="InterPro" id="IPR000330">
    <property type="entry name" value="SNF2_N"/>
</dbReference>
<sequence>MIKARQNGGIAMPAFTLADVRSLCGAASYKRGHDYYRLGKVSRLKKSADGCSYTARVKGSNSYSIEVEIWPDGEMSTYCDCPAFYSYDNDCKHIAAVLIAIHDLESGIESVYVEGSQSTAPAWLNTHRPADNRAAMLTMVEKEAAKYRPAGDLIAHYKMHQAAGMGESALDSSNTGQGQERLKFEYTFRVVSNRFFKNPSVMVELRTGVKRLYVVQKVKSFLQSVELAKPHPFTALFTYDPARHEIGEHDRAMLDLLIQMKHNDEAYREYYSDLAGYLPVTDRKDMFVDPRQWADMLRLLPDVDARLEGLGAPGTRMELGEGKLPLEFHITRKRGANYQLDVGELAKVTVLPSYRCAVMNGMFYPLDPQEIHKLNDLLTHMSVTQSNGKLDMSEEQLNGFVQYVLPQLRELGQVNIAKPLSERIREPELQIQLYVDYADGILTARALFRYGDIEIQPLEERQDAPAEQDCILIRDAAREGKFLHRLEAAGLRHDGQRWLCETEDEQYEVLYHLLPELEKEEGAEIYLSQTLQNTVRNRKIPSKVRADLVAGMNWLEISFELEQIEDRELLHIMRSIVEKKKYFRLRDGSFLSLEEEEYRGFADMMDSLGIGAADLRGNRIQLPAVRALQLPERPAALGNIRFGRDLRKFVKRFNDLDELDYEVPDGLQAQLRDYQAQGFQWLKMLAFYRFGGILADDMGLGKTVQSIAYILSEREQEQAEEKLPVLIVSPSSLTYNWAHECARFAPQLRVLVVAGQKKERAALWAEMEGADVIVTSYPLLRRDIEIYAEQPFHTLILDEAQAIKNASSQTAQAVSEIKAPRRFALTGTPIENSLDELWSIFNAVFPGLFTNQKAFRELPADRVARIVRPFILRRLKKDVLTELPDKIESVQYPELATEQKKLYAAYLAKLKHTTEQDLKTEGFQKSRMKILAGITRLRQLCCHPALFVEGYGGPSGKLQHLLEQVEELTASGRRVLIFSQYSSMLQLIREQLESAGRTLFYLDGQTPAPERVDMCHRYNAGEAELFLISLKAGGSGLNLTGADTVILYDLWWNPAVEEQAIGRAHRMGQKRVVQVIRLVAEGTIEEKILELQQRKRDLIDEVIDAEGSASSALTEEDIRELLSVT</sequence>
<dbReference type="Pfam" id="PF00176">
    <property type="entry name" value="SNF2-rel_dom"/>
    <property type="match status" value="1"/>
</dbReference>
<evidence type="ECO:0000256" key="1">
    <source>
        <dbReference type="ARBA" id="ARBA00022801"/>
    </source>
</evidence>
<dbReference type="PROSITE" id="PS51192">
    <property type="entry name" value="HELICASE_ATP_BIND_1"/>
    <property type="match status" value="1"/>
</dbReference>
<keyword evidence="2" id="KW-0862">Zinc</keyword>
<dbReference type="Proteomes" id="UP000003900">
    <property type="component" value="Unassembled WGS sequence"/>
</dbReference>
<dbReference type="CDD" id="cd18793">
    <property type="entry name" value="SF2_C_SNF"/>
    <property type="match status" value="1"/>
</dbReference>
<dbReference type="GO" id="GO:0016787">
    <property type="term" value="F:hydrolase activity"/>
    <property type="evidence" value="ECO:0007669"/>
    <property type="project" value="UniProtKB-KW"/>
</dbReference>
<feature type="domain" description="Helicase C-terminal" evidence="5">
    <location>
        <begin position="957"/>
        <end position="1119"/>
    </location>
</feature>
<evidence type="ECO:0000259" key="4">
    <source>
        <dbReference type="PROSITE" id="PS51192"/>
    </source>
</evidence>
<comment type="caution">
    <text evidence="6">The sequence shown here is derived from an EMBL/GenBank/DDBJ whole genome shotgun (WGS) entry which is preliminary data.</text>
</comment>
<dbReference type="InterPro" id="IPR007527">
    <property type="entry name" value="Znf_SWIM"/>
</dbReference>
<dbReference type="GO" id="GO:0008270">
    <property type="term" value="F:zinc ion binding"/>
    <property type="evidence" value="ECO:0007669"/>
    <property type="project" value="UniProtKB-KW"/>
</dbReference>
<dbReference type="CDD" id="cd18012">
    <property type="entry name" value="DEXQc_arch_SWI2_SNF2"/>
    <property type="match status" value="1"/>
</dbReference>
<gene>
    <name evidence="6" type="ORF">PDENDC454_00930</name>
</gene>
<dbReference type="Pfam" id="PF04434">
    <property type="entry name" value="SWIM"/>
    <property type="match status" value="1"/>
</dbReference>
<dbReference type="InterPro" id="IPR001650">
    <property type="entry name" value="Helicase_C-like"/>
</dbReference>
<dbReference type="SUPFAM" id="SSF52540">
    <property type="entry name" value="P-loop containing nucleoside triphosphate hydrolases"/>
    <property type="match status" value="2"/>
</dbReference>
<evidence type="ECO:0000313" key="6">
    <source>
        <dbReference type="EMBL" id="EHQ64125.1"/>
    </source>
</evidence>
<dbReference type="AlphaFoldDB" id="H3S9K7"/>
<dbReference type="EMBL" id="AHKH01000002">
    <property type="protein sequence ID" value="EHQ64125.1"/>
    <property type="molecule type" value="Genomic_DNA"/>
</dbReference>
<dbReference type="InterPro" id="IPR014001">
    <property type="entry name" value="Helicase_ATP-bd"/>
</dbReference>
<name>H3S9K7_9BACL</name>
<dbReference type="GO" id="GO:0005524">
    <property type="term" value="F:ATP binding"/>
    <property type="evidence" value="ECO:0007669"/>
    <property type="project" value="InterPro"/>
</dbReference>
<dbReference type="Pfam" id="PF00271">
    <property type="entry name" value="Helicase_C"/>
    <property type="match status" value="1"/>
</dbReference>
<evidence type="ECO:0000313" key="7">
    <source>
        <dbReference type="Proteomes" id="UP000003900"/>
    </source>
</evidence>
<reference evidence="6 7" key="1">
    <citation type="journal article" date="2012" name="J. Bacteriol.">
        <title>Genome Sequence of the Pattern-Forming Social Bacterium Paenibacillus dendritiformis C454 Chiral Morphotype.</title>
        <authorList>
            <person name="Sirota-Madi A."/>
            <person name="Olender T."/>
            <person name="Helman Y."/>
            <person name="Brainis I."/>
            <person name="Finkelshtein A."/>
            <person name="Roth D."/>
            <person name="Hagai E."/>
            <person name="Leshkowitz D."/>
            <person name="Brodsky L."/>
            <person name="Galatenko V."/>
            <person name="Nikolaev V."/>
            <person name="Gutnick D.L."/>
            <person name="Lancet D."/>
            <person name="Ben-Jacob E."/>
        </authorList>
    </citation>
    <scope>NUCLEOTIDE SEQUENCE [LARGE SCALE GENOMIC DNA]</scope>
    <source>
        <strain evidence="6 7">C454</strain>
    </source>
</reference>
<proteinExistence type="predicted"/>
<protein>
    <submittedName>
        <fullName evidence="6">SNF2 helicase associated domain-containing protein</fullName>
    </submittedName>
</protein>
<evidence type="ECO:0000256" key="2">
    <source>
        <dbReference type="PROSITE-ProRule" id="PRU00325"/>
    </source>
</evidence>
<dbReference type="PROSITE" id="PS50966">
    <property type="entry name" value="ZF_SWIM"/>
    <property type="match status" value="1"/>
</dbReference>
<accession>H3S9K7</accession>
<dbReference type="FunFam" id="3.40.50.300:FF:000533">
    <property type="entry name" value="Helicase, Snf2 family"/>
    <property type="match status" value="1"/>
</dbReference>
<dbReference type="SMART" id="SM00490">
    <property type="entry name" value="HELICc"/>
    <property type="match status" value="1"/>
</dbReference>